<evidence type="ECO:0000259" key="2">
    <source>
        <dbReference type="PROSITE" id="PS51176"/>
    </source>
</evidence>
<dbReference type="NCBIfam" id="NF005111">
    <property type="entry name" value="PRK06545.2-3"/>
    <property type="match status" value="1"/>
</dbReference>
<proteinExistence type="predicted"/>
<dbReference type="InterPro" id="IPR046825">
    <property type="entry name" value="PDH_C"/>
</dbReference>
<dbReference type="InterPro" id="IPR046826">
    <property type="entry name" value="PDH_N"/>
</dbReference>
<dbReference type="InterPro" id="IPR050812">
    <property type="entry name" value="Preph/Arog_dehydrog"/>
</dbReference>
<dbReference type="InterPro" id="IPR003099">
    <property type="entry name" value="Prephen_DH"/>
</dbReference>
<accession>A0A6J6U7F6</accession>
<dbReference type="SUPFAM" id="SSF51735">
    <property type="entry name" value="NAD(P)-binding Rossmann-fold domains"/>
    <property type="match status" value="1"/>
</dbReference>
<dbReference type="Gene3D" id="1.10.3660.10">
    <property type="entry name" value="6-phosphogluconate dehydrogenase C-terminal like domain"/>
    <property type="match status" value="1"/>
</dbReference>
<sequence length="373" mass="38565">MPETSGPAERPRGLPAGQRGDWLTGPVLVVGAGLLGTSVGLACRRSGLEVLLSDVSSEHVRTASGMGAGRPLEPGDRPELVVVAVPPDHVGEAVRVALAAHPGAVVTDVGSVKTGPWQSVREQAGAASYVGGHPMAGSERSGPLAASASLFDGRPWAITPHPESDPAAVEVVEDLVRLCGAVPVWLTPQEHDRAVARTSHVPHLLSVLAAARLAAGPENHLALSGQGVRDVTRVAAGDPRLYSQIVGANADAVLDLLGEVREQLDAVIAAVGAGDRSALEDVLASGVAGTRVIPAKHGGPARPMRSVWVSVPDHPGELARLLADAVASEVNVEDIRIDHDPGRPVGLVELVVEDTRADHLLGSLESRGWETHR</sequence>
<dbReference type="PROSITE" id="PS51176">
    <property type="entry name" value="PDH_ADH"/>
    <property type="match status" value="1"/>
</dbReference>
<dbReference type="SUPFAM" id="SSF48179">
    <property type="entry name" value="6-phosphogluconate dehydrogenase C-terminal domain-like"/>
    <property type="match status" value="1"/>
</dbReference>
<dbReference type="NCBIfam" id="NF005112">
    <property type="entry name" value="PRK06545.2-4"/>
    <property type="match status" value="1"/>
</dbReference>
<dbReference type="GO" id="GO:0008977">
    <property type="term" value="F:prephenate dehydrogenase (NAD+) activity"/>
    <property type="evidence" value="ECO:0007669"/>
    <property type="project" value="InterPro"/>
</dbReference>
<dbReference type="AlphaFoldDB" id="A0A6J6U7F6"/>
<evidence type="ECO:0000313" key="3">
    <source>
        <dbReference type="EMBL" id="CAB4755486.1"/>
    </source>
</evidence>
<dbReference type="PANTHER" id="PTHR21363">
    <property type="entry name" value="PREPHENATE DEHYDROGENASE"/>
    <property type="match status" value="1"/>
</dbReference>
<dbReference type="Gene3D" id="3.40.50.720">
    <property type="entry name" value="NAD(P)-binding Rossmann-like Domain"/>
    <property type="match status" value="1"/>
</dbReference>
<dbReference type="Pfam" id="PF02153">
    <property type="entry name" value="PDH_N"/>
    <property type="match status" value="1"/>
</dbReference>
<reference evidence="3" key="1">
    <citation type="submission" date="2020-05" db="EMBL/GenBank/DDBJ databases">
        <authorList>
            <person name="Chiriac C."/>
            <person name="Salcher M."/>
            <person name="Ghai R."/>
            <person name="Kavagutti S V."/>
        </authorList>
    </citation>
    <scope>NUCLEOTIDE SEQUENCE</scope>
</reference>
<feature type="domain" description="Prephenate/arogenate dehydrogenase" evidence="2">
    <location>
        <begin position="25"/>
        <end position="301"/>
    </location>
</feature>
<organism evidence="3">
    <name type="scientific">freshwater metagenome</name>
    <dbReference type="NCBI Taxonomy" id="449393"/>
    <lineage>
        <taxon>unclassified sequences</taxon>
        <taxon>metagenomes</taxon>
        <taxon>ecological metagenomes</taxon>
    </lineage>
</organism>
<dbReference type="GO" id="GO:0006571">
    <property type="term" value="P:tyrosine biosynthetic process"/>
    <property type="evidence" value="ECO:0007669"/>
    <property type="project" value="InterPro"/>
</dbReference>
<dbReference type="InterPro" id="IPR008927">
    <property type="entry name" value="6-PGluconate_DH-like_C_sf"/>
</dbReference>
<dbReference type="Pfam" id="PF20463">
    <property type="entry name" value="PDH_C"/>
    <property type="match status" value="1"/>
</dbReference>
<protein>
    <submittedName>
        <fullName evidence="3">Unannotated protein</fullName>
    </submittedName>
</protein>
<dbReference type="PANTHER" id="PTHR21363:SF0">
    <property type="entry name" value="PREPHENATE DEHYDROGENASE [NADP(+)]"/>
    <property type="match status" value="1"/>
</dbReference>
<dbReference type="InterPro" id="IPR036291">
    <property type="entry name" value="NAD(P)-bd_dom_sf"/>
</dbReference>
<gene>
    <name evidence="3" type="ORF">UFOPK2761_02274</name>
</gene>
<dbReference type="GO" id="GO:0004665">
    <property type="term" value="F:prephenate dehydrogenase (NADP+) activity"/>
    <property type="evidence" value="ECO:0007669"/>
    <property type="project" value="InterPro"/>
</dbReference>
<keyword evidence="1" id="KW-0560">Oxidoreductase</keyword>
<name>A0A6J6U7F6_9ZZZZ</name>
<dbReference type="EMBL" id="CAEZYQ010000018">
    <property type="protein sequence ID" value="CAB4755486.1"/>
    <property type="molecule type" value="Genomic_DNA"/>
</dbReference>
<evidence type="ECO:0000256" key="1">
    <source>
        <dbReference type="ARBA" id="ARBA00023002"/>
    </source>
</evidence>
<dbReference type="GO" id="GO:0070403">
    <property type="term" value="F:NAD+ binding"/>
    <property type="evidence" value="ECO:0007669"/>
    <property type="project" value="InterPro"/>
</dbReference>